<proteinExistence type="predicted"/>
<reference evidence="1 2" key="1">
    <citation type="journal article" date="2014" name="FEMS Microbiol. Lett.">
        <title>Draft genome sequences of three Holospora species (Holospora obtusa, Holospora undulata, and Holospora elegans), endonuclear symbiotic bacteria of the ciliate Paramecium caudatum.</title>
        <authorList>
            <person name="Dohra H."/>
            <person name="Tanaka K."/>
            <person name="Suzuki T."/>
            <person name="Fujishima M."/>
            <person name="Suzuki H."/>
        </authorList>
    </citation>
    <scope>NUCLEOTIDE SEQUENCE [LARGE SCALE GENOMIC DNA]</scope>
    <source>
        <strain evidence="1 2">F1</strain>
    </source>
</reference>
<sequence>MLKLIKYKKKYFTYFKVIKYCKMYILFFSLFGFQILCAKSEENNLCELNTYETSEDFKNFGKDFMYFLQKSLEKRSSEEGVREEKLFNTLISNINQGDFRKFTESFIKFFPNKEKDFQGSLSENILKFFKNYYKINIENQVFSGSNESTQKALESSLAYSKILIVLYRVALKQAYYSDRSLFDTSYILNAALKTLEDFSTPFPLLQYFLEIIFQKGDIRPLLKKIVSMSLTEYKDNEIFINQNIFAKQLSCIKLFQQASDQIQEEEDEKLLEGDAPIPLAGTVLEFLLLERVKKSTLSSGARKKFLRYLKKKTYAEGKSEGWKENERLIEKIIHLLETSSKKEYDREYYRRYDERDYYNSERYGTRAPNLMHGDRGSSGRGRVSLQGTGLLGVSAESVFRDASEEMPAKEGASKATINFWDRLYPKKSKLATFIKMTKKLKKDDQNLKKNAE</sequence>
<evidence type="ECO:0000313" key="1">
    <source>
        <dbReference type="EMBL" id="ETZ07074.1"/>
    </source>
</evidence>
<dbReference type="STRING" id="1399147.P618_200756"/>
<name>W6TED9_HOLOB</name>
<organism evidence="1 2">
    <name type="scientific">Holospora obtusa F1</name>
    <dbReference type="NCBI Taxonomy" id="1399147"/>
    <lineage>
        <taxon>Bacteria</taxon>
        <taxon>Pseudomonadati</taxon>
        <taxon>Pseudomonadota</taxon>
        <taxon>Alphaproteobacteria</taxon>
        <taxon>Holosporales</taxon>
        <taxon>Holosporaceae</taxon>
        <taxon>Holospora</taxon>
    </lineage>
</organism>
<protein>
    <submittedName>
        <fullName evidence="1">Uncharacterized protein</fullName>
    </submittedName>
</protein>
<keyword evidence="2" id="KW-1185">Reference proteome</keyword>
<dbReference type="AlphaFoldDB" id="W6TED9"/>
<evidence type="ECO:0000313" key="2">
    <source>
        <dbReference type="Proteomes" id="UP000019112"/>
    </source>
</evidence>
<comment type="caution">
    <text evidence="1">The sequence shown here is derived from an EMBL/GenBank/DDBJ whole genome shotgun (WGS) entry which is preliminary data.</text>
</comment>
<accession>W6TED9</accession>
<gene>
    <name evidence="1" type="ORF">P618_200756</name>
</gene>
<dbReference type="Proteomes" id="UP000019112">
    <property type="component" value="Unassembled WGS sequence"/>
</dbReference>
<dbReference type="EMBL" id="AWTR02000066">
    <property type="protein sequence ID" value="ETZ07074.1"/>
    <property type="molecule type" value="Genomic_DNA"/>
</dbReference>